<dbReference type="Proteomes" id="UP000015103">
    <property type="component" value="Unassembled WGS sequence"/>
</dbReference>
<evidence type="ECO:0000256" key="3">
    <source>
        <dbReference type="ARBA" id="ARBA00008704"/>
    </source>
</evidence>
<evidence type="ECO:0000256" key="10">
    <source>
        <dbReference type="ARBA" id="ARBA00022927"/>
    </source>
</evidence>
<dbReference type="GO" id="GO:0005778">
    <property type="term" value="C:peroxisomal membrane"/>
    <property type="evidence" value="ECO:0007669"/>
    <property type="project" value="UniProtKB-SubCell"/>
</dbReference>
<dbReference type="PIRSF" id="PIRSF038074">
    <property type="entry name" value="Peroxisome_assembly_p12"/>
    <property type="match status" value="1"/>
</dbReference>
<dbReference type="GO" id="GO:0008270">
    <property type="term" value="F:zinc ion binding"/>
    <property type="evidence" value="ECO:0007669"/>
    <property type="project" value="UniProtKB-KW"/>
</dbReference>
<keyword evidence="5" id="KW-0813">Transport</keyword>
<name>T1HEA3_RHOPR</name>
<evidence type="ECO:0000256" key="5">
    <source>
        <dbReference type="ARBA" id="ARBA00022448"/>
    </source>
</evidence>
<evidence type="ECO:0000256" key="9">
    <source>
        <dbReference type="ARBA" id="ARBA00022833"/>
    </source>
</evidence>
<comment type="pathway">
    <text evidence="2">Protein modification; protein ubiquitination.</text>
</comment>
<organism evidence="17 18">
    <name type="scientific">Rhodnius prolixus</name>
    <name type="common">Triatomid bug</name>
    <dbReference type="NCBI Taxonomy" id="13249"/>
    <lineage>
        <taxon>Eukaryota</taxon>
        <taxon>Metazoa</taxon>
        <taxon>Ecdysozoa</taxon>
        <taxon>Arthropoda</taxon>
        <taxon>Hexapoda</taxon>
        <taxon>Insecta</taxon>
        <taxon>Pterygota</taxon>
        <taxon>Neoptera</taxon>
        <taxon>Paraneoptera</taxon>
        <taxon>Hemiptera</taxon>
        <taxon>Heteroptera</taxon>
        <taxon>Panheteroptera</taxon>
        <taxon>Cimicomorpha</taxon>
        <taxon>Reduviidae</taxon>
        <taxon>Triatominae</taxon>
        <taxon>Rhodnius</taxon>
    </lineage>
</organism>
<dbReference type="VEuPathDB" id="VectorBase:RPRC002375"/>
<keyword evidence="6" id="KW-0812">Transmembrane</keyword>
<keyword evidence="11" id="KW-1133">Transmembrane helix</keyword>
<evidence type="ECO:0000256" key="2">
    <source>
        <dbReference type="ARBA" id="ARBA00004906"/>
    </source>
</evidence>
<evidence type="ECO:0000259" key="16">
    <source>
        <dbReference type="Pfam" id="PF04757"/>
    </source>
</evidence>
<dbReference type="FunCoup" id="T1HEA3">
    <property type="interactions" value="1233"/>
</dbReference>
<dbReference type="GO" id="GO:0006513">
    <property type="term" value="P:protein monoubiquitination"/>
    <property type="evidence" value="ECO:0007669"/>
    <property type="project" value="TreeGrafter"/>
</dbReference>
<dbReference type="Gene3D" id="3.30.40.10">
    <property type="entry name" value="Zinc/RING finger domain, C3HC4 (zinc finger)"/>
    <property type="match status" value="1"/>
</dbReference>
<dbReference type="EnsemblMetazoa" id="RPRC002375-RA">
    <property type="protein sequence ID" value="RPRC002375-PA"/>
    <property type="gene ID" value="RPRC002375"/>
</dbReference>
<keyword evidence="7" id="KW-0479">Metal-binding</keyword>
<dbReference type="EMBL" id="ACPB03002044">
    <property type="status" value="NOT_ANNOTATED_CDS"/>
    <property type="molecule type" value="Genomic_DNA"/>
</dbReference>
<dbReference type="InParanoid" id="T1HEA3"/>
<keyword evidence="10" id="KW-0653">Protein transport</keyword>
<dbReference type="GO" id="GO:0004842">
    <property type="term" value="F:ubiquitin-protein transferase activity"/>
    <property type="evidence" value="ECO:0007669"/>
    <property type="project" value="TreeGrafter"/>
</dbReference>
<evidence type="ECO:0000256" key="6">
    <source>
        <dbReference type="ARBA" id="ARBA00022692"/>
    </source>
</evidence>
<comment type="function">
    <text evidence="15">Component of a retrotranslocation channel required for peroxisome organization by mediating export of the PEX5 receptor from peroxisomes to the cytosol, thereby promoting PEX5 recycling.</text>
</comment>
<dbReference type="PANTHER" id="PTHR12888:SF0">
    <property type="entry name" value="PEROXISOME ASSEMBLY PROTEIN 12"/>
    <property type="match status" value="1"/>
</dbReference>
<reference evidence="17" key="1">
    <citation type="submission" date="2015-05" db="UniProtKB">
        <authorList>
            <consortium name="EnsemblMetazoa"/>
        </authorList>
    </citation>
    <scope>IDENTIFICATION</scope>
</reference>
<dbReference type="PANTHER" id="PTHR12888">
    <property type="entry name" value="PEROXISOME ASSEMBLY PROTEIN 12 PEROXIN-12"/>
    <property type="match status" value="1"/>
</dbReference>
<evidence type="ECO:0000256" key="1">
    <source>
        <dbReference type="ARBA" id="ARBA00004585"/>
    </source>
</evidence>
<dbReference type="InterPro" id="IPR006845">
    <property type="entry name" value="Pex_N"/>
</dbReference>
<dbReference type="InterPro" id="IPR017375">
    <property type="entry name" value="PEX12"/>
</dbReference>
<dbReference type="eggNOG" id="KOG0826">
    <property type="taxonomic scope" value="Eukaryota"/>
</dbReference>
<evidence type="ECO:0000313" key="17">
    <source>
        <dbReference type="EnsemblMetazoa" id="RPRC002375-PA"/>
    </source>
</evidence>
<keyword evidence="9" id="KW-0862">Zinc</keyword>
<dbReference type="AlphaFoldDB" id="T1HEA3"/>
<evidence type="ECO:0000256" key="13">
    <source>
        <dbReference type="ARBA" id="ARBA00023140"/>
    </source>
</evidence>
<proteinExistence type="inferred from homology"/>
<accession>T1HEA3</accession>
<dbReference type="HOGENOM" id="CLU_031067_1_0_1"/>
<dbReference type="OMA" id="QHYLARC"/>
<evidence type="ECO:0000313" key="18">
    <source>
        <dbReference type="Proteomes" id="UP000015103"/>
    </source>
</evidence>
<dbReference type="GO" id="GO:0016558">
    <property type="term" value="P:protein import into peroxisome matrix"/>
    <property type="evidence" value="ECO:0007669"/>
    <property type="project" value="UniProtKB-UniRule"/>
</dbReference>
<protein>
    <recommendedName>
        <fullName evidence="4 15">Peroxisome assembly protein 12</fullName>
    </recommendedName>
    <alternativeName>
        <fullName evidence="14 15">Peroxin-12</fullName>
    </alternativeName>
</protein>
<sequence length="323" mass="37435">MAENAVYISPVEHAKPTIFEVIAQESLMSTLQPSFTLLCKVLKIQCKDKFNWFFNFQDEWYLFFNFLLQNHYLRLFNGSFSEAFYGLRRVPLKPSKLSKFSKIMSLFCLVGFPYISLKIKKKVESYQLQLATDGTSPEEKMKIRRLLFTYKSLNVAYEITKLYYLIGYMSGHLENHSPLLKVSGVKLVYHSVEVPSWKELITDYFKNKQRISSVILPFSLKIFSQFIEISAFTVQFLNWWHSDEVKTKLNSLPVPPPLSVPGNSSNKMLCPICNSKIKVEVVLQCSGYIYCYRCITEELQKTGKCPVTNLPAGPEHLIRIYTD</sequence>
<comment type="subcellular location">
    <subcellularLocation>
        <location evidence="1">Peroxisome membrane</location>
        <topology evidence="1">Multi-pass membrane protein</topology>
    </subcellularLocation>
</comment>
<comment type="similarity">
    <text evidence="3 15">Belongs to the pex2/pex10/pex12 family.</text>
</comment>
<dbReference type="SUPFAM" id="SSF57850">
    <property type="entry name" value="RING/U-box"/>
    <property type="match status" value="1"/>
</dbReference>
<evidence type="ECO:0000256" key="8">
    <source>
        <dbReference type="ARBA" id="ARBA00022771"/>
    </source>
</evidence>
<evidence type="ECO:0000256" key="12">
    <source>
        <dbReference type="ARBA" id="ARBA00023136"/>
    </source>
</evidence>
<evidence type="ECO:0000256" key="14">
    <source>
        <dbReference type="ARBA" id="ARBA00029692"/>
    </source>
</evidence>
<keyword evidence="8" id="KW-0863">Zinc-finger</keyword>
<evidence type="ECO:0000256" key="11">
    <source>
        <dbReference type="ARBA" id="ARBA00022989"/>
    </source>
</evidence>
<keyword evidence="13 15" id="KW-0576">Peroxisome</keyword>
<keyword evidence="12 15" id="KW-0472">Membrane</keyword>
<dbReference type="GO" id="GO:1990429">
    <property type="term" value="C:peroxisomal importomer complex"/>
    <property type="evidence" value="ECO:0007669"/>
    <property type="project" value="TreeGrafter"/>
</dbReference>
<keyword evidence="18" id="KW-1185">Reference proteome</keyword>
<evidence type="ECO:0000256" key="15">
    <source>
        <dbReference type="PIRNR" id="PIRNR038074"/>
    </source>
</evidence>
<dbReference type="CDD" id="cd16451">
    <property type="entry name" value="mRING_PEX12"/>
    <property type="match status" value="1"/>
</dbReference>
<evidence type="ECO:0000256" key="7">
    <source>
        <dbReference type="ARBA" id="ARBA00022723"/>
    </source>
</evidence>
<feature type="domain" description="Pex N-terminal" evidence="16">
    <location>
        <begin position="24"/>
        <end position="242"/>
    </location>
</feature>
<dbReference type="STRING" id="13249.T1HEA3"/>
<evidence type="ECO:0000256" key="4">
    <source>
        <dbReference type="ARBA" id="ARBA00018980"/>
    </source>
</evidence>
<dbReference type="InterPro" id="IPR013083">
    <property type="entry name" value="Znf_RING/FYVE/PHD"/>
</dbReference>
<dbReference type="Pfam" id="PF04757">
    <property type="entry name" value="Pex2_Pex12"/>
    <property type="match status" value="1"/>
</dbReference>